<dbReference type="AlphaFoldDB" id="A0A151I4M2"/>
<organism evidence="2 3">
    <name type="scientific">Atta colombica</name>
    <dbReference type="NCBI Taxonomy" id="520822"/>
    <lineage>
        <taxon>Eukaryota</taxon>
        <taxon>Metazoa</taxon>
        <taxon>Ecdysozoa</taxon>
        <taxon>Arthropoda</taxon>
        <taxon>Hexapoda</taxon>
        <taxon>Insecta</taxon>
        <taxon>Pterygota</taxon>
        <taxon>Neoptera</taxon>
        <taxon>Endopterygota</taxon>
        <taxon>Hymenoptera</taxon>
        <taxon>Apocrita</taxon>
        <taxon>Aculeata</taxon>
        <taxon>Formicoidea</taxon>
        <taxon>Formicidae</taxon>
        <taxon>Myrmicinae</taxon>
        <taxon>Atta</taxon>
    </lineage>
</organism>
<protein>
    <recommendedName>
        <fullName evidence="1">Helix-turn-helix domain-containing protein</fullName>
    </recommendedName>
</protein>
<evidence type="ECO:0000313" key="3">
    <source>
        <dbReference type="Proteomes" id="UP000078540"/>
    </source>
</evidence>
<dbReference type="InterPro" id="IPR058912">
    <property type="entry name" value="HTH_animal"/>
</dbReference>
<dbReference type="Pfam" id="PF26215">
    <property type="entry name" value="HTH_animal"/>
    <property type="match status" value="1"/>
</dbReference>
<accession>A0A151I4M2</accession>
<proteinExistence type="predicted"/>
<gene>
    <name evidence="2" type="ORF">ALC53_05153</name>
</gene>
<reference evidence="2 3" key="1">
    <citation type="submission" date="2015-09" db="EMBL/GenBank/DDBJ databases">
        <title>Atta colombica WGS genome.</title>
        <authorList>
            <person name="Nygaard S."/>
            <person name="Hu H."/>
            <person name="Boomsma J."/>
            <person name="Zhang G."/>
        </authorList>
    </citation>
    <scope>NUCLEOTIDE SEQUENCE [LARGE SCALE GENOMIC DNA]</scope>
    <source>
        <strain evidence="2">Treedump-2</strain>
        <tissue evidence="2">Whole body</tissue>
    </source>
</reference>
<name>A0A151I4M2_9HYME</name>
<dbReference type="EMBL" id="KQ976462">
    <property type="protein sequence ID" value="KYM84656.1"/>
    <property type="molecule type" value="Genomic_DNA"/>
</dbReference>
<keyword evidence="3" id="KW-1185">Reference proteome</keyword>
<sequence>MIDRAFLLSHPKFHNKNIVFVIEALLNNDYPLDFIFDNINAQLKPLCYKL</sequence>
<feature type="domain" description="Helix-turn-helix" evidence="1">
    <location>
        <begin position="1"/>
        <end position="40"/>
    </location>
</feature>
<evidence type="ECO:0000313" key="2">
    <source>
        <dbReference type="EMBL" id="KYM84656.1"/>
    </source>
</evidence>
<evidence type="ECO:0000259" key="1">
    <source>
        <dbReference type="Pfam" id="PF26215"/>
    </source>
</evidence>
<dbReference type="Proteomes" id="UP000078540">
    <property type="component" value="Unassembled WGS sequence"/>
</dbReference>